<dbReference type="OrthoDB" id="9764953at2"/>
<gene>
    <name evidence="10" type="ORF">D7Z94_06810</name>
</gene>
<dbReference type="InterPro" id="IPR010126">
    <property type="entry name" value="Esterase_phb"/>
</dbReference>
<dbReference type="EMBL" id="RBCJ01000001">
    <property type="protein sequence ID" value="RKN83522.1"/>
    <property type="molecule type" value="Genomic_DNA"/>
</dbReference>
<keyword evidence="7" id="KW-0119">Carbohydrate metabolism</keyword>
<evidence type="ECO:0000313" key="10">
    <source>
        <dbReference type="EMBL" id="RKN83522.1"/>
    </source>
</evidence>
<comment type="subcellular location">
    <subcellularLocation>
        <location evidence="1">Secreted</location>
    </subcellularLocation>
</comment>
<evidence type="ECO:0000256" key="6">
    <source>
        <dbReference type="ARBA" id="ARBA00022801"/>
    </source>
</evidence>
<comment type="similarity">
    <text evidence="2">Belongs to the faeC family.</text>
</comment>
<dbReference type="PANTHER" id="PTHR38050:SF1">
    <property type="entry name" value="FERULOYL ESTERASE C"/>
    <property type="match status" value="1"/>
</dbReference>
<dbReference type="RefSeq" id="WP_120710728.1">
    <property type="nucleotide sequence ID" value="NZ_RBCJ01000001.1"/>
</dbReference>
<dbReference type="SUPFAM" id="SSF53474">
    <property type="entry name" value="alpha/beta-Hydrolases"/>
    <property type="match status" value="1"/>
</dbReference>
<keyword evidence="5" id="KW-0732">Signal</keyword>
<dbReference type="Gene3D" id="3.40.50.1820">
    <property type="entry name" value="alpha/beta hydrolase"/>
    <property type="match status" value="1"/>
</dbReference>
<name>A0A3B0CBQ3_9FLAO</name>
<comment type="caution">
    <text evidence="10">The sequence shown here is derived from an EMBL/GenBank/DDBJ whole genome shotgun (WGS) entry which is preliminary data.</text>
</comment>
<evidence type="ECO:0000256" key="4">
    <source>
        <dbReference type="ARBA" id="ARBA00022651"/>
    </source>
</evidence>
<evidence type="ECO:0000256" key="1">
    <source>
        <dbReference type="ARBA" id="ARBA00004613"/>
    </source>
</evidence>
<dbReference type="GO" id="GO:0030600">
    <property type="term" value="F:feruloyl esterase activity"/>
    <property type="evidence" value="ECO:0007669"/>
    <property type="project" value="InterPro"/>
</dbReference>
<keyword evidence="3" id="KW-0964">Secreted</keyword>
<keyword evidence="6" id="KW-0378">Hydrolase</keyword>
<comment type="function">
    <text evidence="9">Involved in degradation of plant cell walls. Hydrolyzes the feruloyl-arabinose ester bond in arabinoxylans, and the feruloyl-galactose ester bond in pectin. Active against paranitrophenyl-acetate, methyl ferulate and wheat arabinoxylan.</text>
</comment>
<evidence type="ECO:0000256" key="5">
    <source>
        <dbReference type="ARBA" id="ARBA00022729"/>
    </source>
</evidence>
<evidence type="ECO:0000256" key="8">
    <source>
        <dbReference type="ARBA" id="ARBA00023326"/>
    </source>
</evidence>
<evidence type="ECO:0000256" key="9">
    <source>
        <dbReference type="ARBA" id="ARBA00025250"/>
    </source>
</evidence>
<dbReference type="InterPro" id="IPR043595">
    <property type="entry name" value="FaeB/C/D"/>
</dbReference>
<sequence>MKTSIHIKTFILFWALLTLLSCDKSDESLSSEEIENTKESHTEKVVTISNGDQREYIVYTPSTYDEKNEHPLVFQLHGSSGNGEKFYTISGWNALAEQHNFIAVYPTSYVYDLRLKGCGNDLVTKWNNYNLPKEVCPTETLRDDTAFFNQILDELMNAYSIDESRIYMAGFSNGSGMVSRLAVELSDKITAVGGLAGFFPEDTIYAPKRIRPLHLMLGTTDEKIASRTIFQDTIPMDFQQLFTDPTLRGITQTYIKTFDLDPNYSVMDSTEYTLTATFKGKSGEPNHLMKFTLWKDLGHFFPNPDDRDGAADVLWEFFEMYQNNP</sequence>
<dbReference type="PROSITE" id="PS51257">
    <property type="entry name" value="PROKAR_LIPOPROTEIN"/>
    <property type="match status" value="1"/>
</dbReference>
<dbReference type="Pfam" id="PF10503">
    <property type="entry name" value="Esterase_PHB"/>
    <property type="match status" value="1"/>
</dbReference>
<dbReference type="PANTHER" id="PTHR38050">
    <property type="match status" value="1"/>
</dbReference>
<evidence type="ECO:0000256" key="2">
    <source>
        <dbReference type="ARBA" id="ARBA00010278"/>
    </source>
</evidence>
<proteinExistence type="inferred from homology"/>
<dbReference type="Proteomes" id="UP000276603">
    <property type="component" value="Unassembled WGS sequence"/>
</dbReference>
<accession>A0A3B0CBQ3</accession>
<protein>
    <recommendedName>
        <fullName evidence="12">Phospholipase/carboxylesterase/thioesterase domain-containing protein</fullName>
    </recommendedName>
</protein>
<evidence type="ECO:0000256" key="3">
    <source>
        <dbReference type="ARBA" id="ARBA00022525"/>
    </source>
</evidence>
<keyword evidence="11" id="KW-1185">Reference proteome</keyword>
<reference evidence="10 11" key="1">
    <citation type="submission" date="2018-10" db="EMBL/GenBank/DDBJ databases">
        <title>Ulvibacterium marinum gen. nov., sp. nov., a novel marine bacterium of the family Flavobacteriaceae, isolated from a culture of the green alga Ulva prolifera.</title>
        <authorList>
            <person name="Zhang Z."/>
        </authorList>
    </citation>
    <scope>NUCLEOTIDE SEQUENCE [LARGE SCALE GENOMIC DNA]</scope>
    <source>
        <strain evidence="10 11">CCMM003</strain>
    </source>
</reference>
<evidence type="ECO:0000256" key="7">
    <source>
        <dbReference type="ARBA" id="ARBA00023277"/>
    </source>
</evidence>
<keyword evidence="4" id="KW-0858">Xylan degradation</keyword>
<dbReference type="InterPro" id="IPR029058">
    <property type="entry name" value="AB_hydrolase_fold"/>
</dbReference>
<keyword evidence="8" id="KW-0624">Polysaccharide degradation</keyword>
<organism evidence="10 11">
    <name type="scientific">Ulvibacterium marinum</name>
    <dbReference type="NCBI Taxonomy" id="2419782"/>
    <lineage>
        <taxon>Bacteria</taxon>
        <taxon>Pseudomonadati</taxon>
        <taxon>Bacteroidota</taxon>
        <taxon>Flavobacteriia</taxon>
        <taxon>Flavobacteriales</taxon>
        <taxon>Flavobacteriaceae</taxon>
        <taxon>Ulvibacterium</taxon>
    </lineage>
</organism>
<evidence type="ECO:0000313" key="11">
    <source>
        <dbReference type="Proteomes" id="UP000276603"/>
    </source>
</evidence>
<evidence type="ECO:0008006" key="12">
    <source>
        <dbReference type="Google" id="ProtNLM"/>
    </source>
</evidence>
<dbReference type="AlphaFoldDB" id="A0A3B0CBQ3"/>
<dbReference type="GO" id="GO:0005576">
    <property type="term" value="C:extracellular region"/>
    <property type="evidence" value="ECO:0007669"/>
    <property type="project" value="UniProtKB-SubCell"/>
</dbReference>
<dbReference type="GO" id="GO:0045493">
    <property type="term" value="P:xylan catabolic process"/>
    <property type="evidence" value="ECO:0007669"/>
    <property type="project" value="UniProtKB-KW"/>
</dbReference>